<protein>
    <submittedName>
        <fullName evidence="2">Uncharacterized protein</fullName>
    </submittedName>
</protein>
<evidence type="ECO:0000256" key="1">
    <source>
        <dbReference type="SAM" id="MobiDB-lite"/>
    </source>
</evidence>
<reference evidence="2" key="1">
    <citation type="submission" date="2019-03" db="EMBL/GenBank/DDBJ databases">
        <title>WGS assembly of Setaria viridis.</title>
        <authorList>
            <person name="Huang P."/>
            <person name="Jenkins J."/>
            <person name="Grimwood J."/>
            <person name="Barry K."/>
            <person name="Healey A."/>
            <person name="Mamidi S."/>
            <person name="Sreedasyam A."/>
            <person name="Shu S."/>
            <person name="Feldman M."/>
            <person name="Wu J."/>
            <person name="Yu Y."/>
            <person name="Chen C."/>
            <person name="Johnson J."/>
            <person name="Rokhsar D."/>
            <person name="Baxter I."/>
            <person name="Schmutz J."/>
            <person name="Brutnell T."/>
            <person name="Kellogg E."/>
        </authorList>
    </citation>
    <scope>NUCLEOTIDE SEQUENCE [LARGE SCALE GENOMIC DNA]</scope>
</reference>
<feature type="compositionally biased region" description="Acidic residues" evidence="1">
    <location>
        <begin position="279"/>
        <end position="289"/>
    </location>
</feature>
<name>A0A4U6VL34_SETVI</name>
<dbReference type="AlphaFoldDB" id="A0A4U6VL34"/>
<dbReference type="Gramene" id="TKW30391">
    <property type="protein sequence ID" value="TKW30391"/>
    <property type="gene ID" value="SEVIR_2G033400v2"/>
</dbReference>
<organism evidence="2 3">
    <name type="scientific">Setaria viridis</name>
    <name type="common">Green bristlegrass</name>
    <name type="synonym">Setaria italica subsp. viridis</name>
    <dbReference type="NCBI Taxonomy" id="4556"/>
    <lineage>
        <taxon>Eukaryota</taxon>
        <taxon>Viridiplantae</taxon>
        <taxon>Streptophyta</taxon>
        <taxon>Embryophyta</taxon>
        <taxon>Tracheophyta</taxon>
        <taxon>Spermatophyta</taxon>
        <taxon>Magnoliopsida</taxon>
        <taxon>Liliopsida</taxon>
        <taxon>Poales</taxon>
        <taxon>Poaceae</taxon>
        <taxon>PACMAD clade</taxon>
        <taxon>Panicoideae</taxon>
        <taxon>Panicodae</taxon>
        <taxon>Paniceae</taxon>
        <taxon>Cenchrinae</taxon>
        <taxon>Setaria</taxon>
    </lineage>
</organism>
<evidence type="ECO:0000313" key="3">
    <source>
        <dbReference type="Proteomes" id="UP000298652"/>
    </source>
</evidence>
<dbReference type="Proteomes" id="UP000298652">
    <property type="component" value="Chromosome 2"/>
</dbReference>
<keyword evidence="3" id="KW-1185">Reference proteome</keyword>
<sequence length="325" mass="34294">MESLSESLSFFHRKSLERPVEILLGGRGEGEEAVLPKGPSEVVVAAGAGRLVGEMGAAAAVPSPLLSIARWSAVASWRFLPVISFLLATSIRARIGMAMASKRRWHNATSAARHGSSERRCVPASWAPGSTSQAMLWTGEDHWDGHHAVTNPTPRATTASTLLASADGRSGGCVLESCSVPEAATTKAPTPSRCTPTPCRLLHEDDLCLGAFEVGTRALVELLCLSHWGACRAAATARARAAAAIASLSSSGPHSPSERVSARGVAPASELPRRRDEGQVEEEADEAAQEEAPKDEAEIQVDRFASSVLRILQFGCTLLINSSFP</sequence>
<dbReference type="EMBL" id="CM016553">
    <property type="protein sequence ID" value="TKW30391.1"/>
    <property type="molecule type" value="Genomic_DNA"/>
</dbReference>
<gene>
    <name evidence="2" type="ORF">SEVIR_2G033400v2</name>
</gene>
<evidence type="ECO:0000313" key="2">
    <source>
        <dbReference type="EMBL" id="TKW30391.1"/>
    </source>
</evidence>
<feature type="region of interest" description="Disordered" evidence="1">
    <location>
        <begin position="247"/>
        <end position="296"/>
    </location>
</feature>
<proteinExistence type="predicted"/>
<accession>A0A4U6VL34</accession>